<feature type="compositionally biased region" description="Acidic residues" evidence="1">
    <location>
        <begin position="567"/>
        <end position="587"/>
    </location>
</feature>
<accession>A0A8H6TPZ3</accession>
<dbReference type="OrthoDB" id="2269034at2759"/>
<evidence type="ECO:0000313" key="2">
    <source>
        <dbReference type="EMBL" id="KAF7320707.1"/>
    </source>
</evidence>
<keyword evidence="3" id="KW-1185">Reference proteome</keyword>
<comment type="caution">
    <text evidence="2">The sequence shown here is derived from an EMBL/GenBank/DDBJ whole genome shotgun (WGS) entry which is preliminary data.</text>
</comment>
<organism evidence="2 3">
    <name type="scientific">Mycena chlorophos</name>
    <name type="common">Agaric fungus</name>
    <name type="synonym">Agaricus chlorophos</name>
    <dbReference type="NCBI Taxonomy" id="658473"/>
    <lineage>
        <taxon>Eukaryota</taxon>
        <taxon>Fungi</taxon>
        <taxon>Dikarya</taxon>
        <taxon>Basidiomycota</taxon>
        <taxon>Agaricomycotina</taxon>
        <taxon>Agaricomycetes</taxon>
        <taxon>Agaricomycetidae</taxon>
        <taxon>Agaricales</taxon>
        <taxon>Marasmiineae</taxon>
        <taxon>Mycenaceae</taxon>
        <taxon>Mycena</taxon>
    </lineage>
</organism>
<name>A0A8H6TPZ3_MYCCL</name>
<dbReference type="AlphaFoldDB" id="A0A8H6TPZ3"/>
<reference evidence="2" key="1">
    <citation type="submission" date="2020-05" db="EMBL/GenBank/DDBJ databases">
        <title>Mycena genomes resolve the evolution of fungal bioluminescence.</title>
        <authorList>
            <person name="Tsai I.J."/>
        </authorList>
    </citation>
    <scope>NUCLEOTIDE SEQUENCE</scope>
    <source>
        <strain evidence="2">110903Hualien_Pintung</strain>
    </source>
</reference>
<sequence>MTGYRINVMSSISCSLTLALMKHNDLRRELSALRAPLQDEGGASPSATTLARIEQLQLLLDAIVYPILDLPTEITQEIFENTVVFSDVGPREPRWWLRPARKLSPTAAPLVLLHVCSTWRQIAITLPALWREMTIRFAGPDRGVAEESLERWPTIVCPSPKVLTFKGDQTGGEAAHARAVLAKHASGVGSLNLCLPFLDARSLDVEWPSLKRIYLTMMDDSYTIHPVLLDSPLRCFESCPLLEDVTLLYGPRPSNLSLPWQQLTSIMVNEWIDMECYFVLLNCPQLRRARFDDPHQSGAHPLVPTIRHPNMEDFSSSPIGVGFLEKLQFPSLKDLFVGEAPRPPFDHLFEPFTLHFASTLTSFNYSSHTIPEDDPISIEWFRSLRALEYIQLMRVPDAFTRALLLELDLNKNPEYLPNLGQIIIRKRNANIDLDAIKAIWTRCPCMPYDEFFPPEPKEAEAGDSDSDDAVLRSEEAATAAAAEHVLAAGSETKPAHKTLRAFVLIHHPYPVQDGDPTDFDYTNIGEVDWDALADLLWATEDQNGRPRMAIHVGIEGENFVEPWGPEGDGEREETDGDRETDTEDEPTGEQGPEQTTG</sequence>
<proteinExistence type="predicted"/>
<gene>
    <name evidence="2" type="ORF">HMN09_00156200</name>
</gene>
<dbReference type="EMBL" id="JACAZE010000002">
    <property type="protein sequence ID" value="KAF7320707.1"/>
    <property type="molecule type" value="Genomic_DNA"/>
</dbReference>
<dbReference type="Proteomes" id="UP000613580">
    <property type="component" value="Unassembled WGS sequence"/>
</dbReference>
<evidence type="ECO:0000256" key="1">
    <source>
        <dbReference type="SAM" id="MobiDB-lite"/>
    </source>
</evidence>
<protein>
    <submittedName>
        <fullName evidence="2">F-box domain-containing protein</fullName>
    </submittedName>
</protein>
<feature type="region of interest" description="Disordered" evidence="1">
    <location>
        <begin position="556"/>
        <end position="597"/>
    </location>
</feature>
<evidence type="ECO:0000313" key="3">
    <source>
        <dbReference type="Proteomes" id="UP000613580"/>
    </source>
</evidence>